<evidence type="ECO:0000313" key="6">
    <source>
        <dbReference type="EMBL" id="SDP14002.1"/>
    </source>
</evidence>
<dbReference type="GO" id="GO:0034069">
    <property type="term" value="F:aminoglycoside N-acetyltransferase activity"/>
    <property type="evidence" value="ECO:0007669"/>
    <property type="project" value="TreeGrafter"/>
</dbReference>
<dbReference type="AlphaFoldDB" id="A0A1H0Q9E6"/>
<feature type="active site" description="Proton acceptor; via carboxylate" evidence="4">
    <location>
        <position position="401"/>
    </location>
</feature>
<dbReference type="Pfam" id="PF13527">
    <property type="entry name" value="Acetyltransf_9"/>
    <property type="match status" value="1"/>
</dbReference>
<dbReference type="SUPFAM" id="SSF55718">
    <property type="entry name" value="SCP-like"/>
    <property type="match status" value="1"/>
</dbReference>
<dbReference type="InterPro" id="IPR036527">
    <property type="entry name" value="SCP2_sterol-bd_dom_sf"/>
</dbReference>
<reference evidence="7" key="1">
    <citation type="submission" date="2016-10" db="EMBL/GenBank/DDBJ databases">
        <authorList>
            <person name="Varghese N."/>
            <person name="Submissions S."/>
        </authorList>
    </citation>
    <scope>NUCLEOTIDE SEQUENCE [LARGE SCALE GENOMIC DNA]</scope>
    <source>
        <strain evidence="7">CGMCC 4.6609</strain>
    </source>
</reference>
<comment type="similarity">
    <text evidence="1 4">Belongs to the acetyltransferase Eis family.</text>
</comment>
<keyword evidence="2 4" id="KW-0808">Transferase</keyword>
<evidence type="ECO:0000256" key="1">
    <source>
        <dbReference type="ARBA" id="ARBA00009213"/>
    </source>
</evidence>
<feature type="binding site" evidence="4">
    <location>
        <begin position="94"/>
        <end position="96"/>
    </location>
    <ligand>
        <name>acetyl-CoA</name>
        <dbReference type="ChEBI" id="CHEBI:57288"/>
    </ligand>
</feature>
<protein>
    <submittedName>
        <fullName evidence="6">Predicted acetyltransferase</fullName>
    </submittedName>
</protein>
<dbReference type="GO" id="GO:0030649">
    <property type="term" value="P:aminoglycoside antibiotic catabolic process"/>
    <property type="evidence" value="ECO:0007669"/>
    <property type="project" value="TreeGrafter"/>
</dbReference>
<comment type="subunit">
    <text evidence="4">Homohexamer; trimer of dimers.</text>
</comment>
<feature type="binding site" evidence="4">
    <location>
        <begin position="127"/>
        <end position="128"/>
    </location>
    <ligand>
        <name>acetyl-CoA</name>
        <dbReference type="ChEBI" id="CHEBI:57288"/>
    </ligand>
</feature>
<dbReference type="EMBL" id="FNIX01000005">
    <property type="protein sequence ID" value="SDP14002.1"/>
    <property type="molecule type" value="Genomic_DNA"/>
</dbReference>
<evidence type="ECO:0000256" key="3">
    <source>
        <dbReference type="ARBA" id="ARBA00023315"/>
    </source>
</evidence>
<sequence length="401" mass="44253">MRSPSRWATIAGVTEIRVLSDESQYRAHNTLFRRAMHWGPPTDEQWKVTLPSYEPGRVHAAFEGDEMIGTTQSYGGSMVVPGGAVVPHSAVSRVGVRADYTRRGVLSALMREQLSTLPDPVATLRASEGRIYGRFGYGLAGRVRFLRVDARRAVIPGGPTGRVRMVDLDTADKLLPELHTAFGLGRPGQISRWPGWWAKALDRKSDGDNIVTVVHSGPDGDDGYVSYKASSDTDFKHTLQVVDFAWANADAWRDLWIYLTRLDLVGTVEVDAALDDPLTWLFDDPRAVHTKDVFDQVWLRLVDVPRMLAARTYGVAEPVVLEVHDRLLPANTGCYRVSADGAERVEARPDITIPVDLLGAVYFGDTRFSDLAAVRRIEGARFGDADALFASPVAPLCSTFF</sequence>
<dbReference type="InterPro" id="IPR041380">
    <property type="entry name" value="Acetyltransf_17"/>
</dbReference>
<dbReference type="Pfam" id="PF17668">
    <property type="entry name" value="Acetyltransf_17"/>
    <property type="match status" value="1"/>
</dbReference>
<keyword evidence="7" id="KW-1185">Reference proteome</keyword>
<dbReference type="SUPFAM" id="SSF55729">
    <property type="entry name" value="Acyl-CoA N-acyltransferases (Nat)"/>
    <property type="match status" value="1"/>
</dbReference>
<feature type="active site" description="Proton donor" evidence="4">
    <location>
        <position position="132"/>
    </location>
</feature>
<feature type="domain" description="N-acetyltransferase" evidence="5">
    <location>
        <begin position="14"/>
        <end position="158"/>
    </location>
</feature>
<dbReference type="PROSITE" id="PS51186">
    <property type="entry name" value="GNAT"/>
    <property type="match status" value="1"/>
</dbReference>
<dbReference type="InterPro" id="IPR025559">
    <property type="entry name" value="Eis_dom"/>
</dbReference>
<dbReference type="PANTHER" id="PTHR37817">
    <property type="entry name" value="N-ACETYLTRANSFERASE EIS"/>
    <property type="match status" value="1"/>
</dbReference>
<dbReference type="OrthoDB" id="8399956at2"/>
<dbReference type="InterPro" id="IPR016181">
    <property type="entry name" value="Acyl_CoA_acyltransferase"/>
</dbReference>
<organism evidence="6 7">
    <name type="scientific">Lentzea jiangxiensis</name>
    <dbReference type="NCBI Taxonomy" id="641025"/>
    <lineage>
        <taxon>Bacteria</taxon>
        <taxon>Bacillati</taxon>
        <taxon>Actinomycetota</taxon>
        <taxon>Actinomycetes</taxon>
        <taxon>Pseudonocardiales</taxon>
        <taxon>Pseudonocardiaceae</taxon>
        <taxon>Lentzea</taxon>
    </lineage>
</organism>
<dbReference type="InterPro" id="IPR051554">
    <property type="entry name" value="Acetyltransferase_Eis"/>
</dbReference>
<dbReference type="PANTHER" id="PTHR37817:SF1">
    <property type="entry name" value="N-ACETYLTRANSFERASE EIS"/>
    <property type="match status" value="1"/>
</dbReference>
<dbReference type="Pfam" id="PF13530">
    <property type="entry name" value="SCP2_2"/>
    <property type="match status" value="1"/>
</dbReference>
<accession>A0A1H0Q9E6</accession>
<dbReference type="STRING" id="641025.SAMN05421507_105381"/>
<dbReference type="NCBIfam" id="NF002367">
    <property type="entry name" value="PRK01346.1-4"/>
    <property type="match status" value="1"/>
</dbReference>
<evidence type="ECO:0000259" key="5">
    <source>
        <dbReference type="PROSITE" id="PS51186"/>
    </source>
</evidence>
<dbReference type="HAMAP" id="MF_01812">
    <property type="entry name" value="Eis"/>
    <property type="match status" value="1"/>
</dbReference>
<gene>
    <name evidence="6" type="ORF">SAMN05421507_105381</name>
</gene>
<name>A0A1H0Q9E6_9PSEU</name>
<evidence type="ECO:0000313" key="7">
    <source>
        <dbReference type="Proteomes" id="UP000199691"/>
    </source>
</evidence>
<dbReference type="RefSeq" id="WP_090098112.1">
    <property type="nucleotide sequence ID" value="NZ_FNIX01000005.1"/>
</dbReference>
<feature type="binding site" evidence="4">
    <location>
        <begin position="102"/>
        <end position="107"/>
    </location>
    <ligand>
        <name>acetyl-CoA</name>
        <dbReference type="ChEBI" id="CHEBI:57288"/>
    </ligand>
</feature>
<dbReference type="InterPro" id="IPR022902">
    <property type="entry name" value="NAcTrfase_Eis"/>
</dbReference>
<evidence type="ECO:0000256" key="2">
    <source>
        <dbReference type="ARBA" id="ARBA00022679"/>
    </source>
</evidence>
<dbReference type="Gene3D" id="3.40.630.30">
    <property type="match status" value="2"/>
</dbReference>
<dbReference type="InterPro" id="IPR000182">
    <property type="entry name" value="GNAT_dom"/>
</dbReference>
<proteinExistence type="inferred from homology"/>
<evidence type="ECO:0000256" key="4">
    <source>
        <dbReference type="HAMAP-Rule" id="MF_01812"/>
    </source>
</evidence>
<keyword evidence="3 4" id="KW-0012">Acyltransferase</keyword>
<dbReference type="Proteomes" id="UP000199691">
    <property type="component" value="Unassembled WGS sequence"/>
</dbReference>
<dbReference type="Gene3D" id="3.30.1050.10">
    <property type="entry name" value="SCP2 sterol-binding domain"/>
    <property type="match status" value="1"/>
</dbReference>